<sequence>MKLKKLIACILVSMTLLGLAACRESKKVSYNISQEADNFNVIRRVAVINTRTDKIEFEVIGRISVETEANDGKRLEILVETAKGVYKKHMVNLTGWNMYVVEDLEGAEVNQYKYEVNYMPESILPFTVTNKK</sequence>
<evidence type="ECO:0000313" key="3">
    <source>
        <dbReference type="Proteomes" id="UP000070377"/>
    </source>
</evidence>
<accession>A0A139N2E4</accession>
<feature type="chain" id="PRO_5007488064" evidence="1">
    <location>
        <begin position="21"/>
        <end position="132"/>
    </location>
</feature>
<dbReference type="PATRIC" id="fig|45634.12.peg.963"/>
<proteinExistence type="predicted"/>
<name>A0A139N2E4_STRCR</name>
<dbReference type="InterPro" id="IPR058243">
    <property type="entry name" value="Phage_VG64"/>
</dbReference>
<comment type="caution">
    <text evidence="2">The sequence shown here is derived from an EMBL/GenBank/DDBJ whole genome shotgun (WGS) entry which is preliminary data.</text>
</comment>
<reference evidence="2 3" key="1">
    <citation type="submission" date="2016-01" db="EMBL/GenBank/DDBJ databases">
        <title>Highly variable Streptococcus oralis are common among viridans streptococci isolated from primates.</title>
        <authorList>
            <person name="Denapaite D."/>
            <person name="Rieger M."/>
            <person name="Koendgen S."/>
            <person name="Brueckner R."/>
            <person name="Ochigava I."/>
            <person name="Kappeler P."/>
            <person name="Maetz-Rensing K."/>
            <person name="Leendertz F."/>
            <person name="Hakenbeck R."/>
        </authorList>
    </citation>
    <scope>NUCLEOTIDE SEQUENCE [LARGE SCALE GENOMIC DNA]</scope>
    <source>
        <strain evidence="2 3">DD08</strain>
    </source>
</reference>
<dbReference type="Proteomes" id="UP000070377">
    <property type="component" value="Unassembled WGS sequence"/>
</dbReference>
<dbReference type="Pfam" id="PF25682">
    <property type="entry name" value="Phage_VG64"/>
    <property type="match status" value="1"/>
</dbReference>
<dbReference type="EMBL" id="LQRD01000033">
    <property type="protein sequence ID" value="KXT69987.1"/>
    <property type="molecule type" value="Genomic_DNA"/>
</dbReference>
<gene>
    <name evidence="2" type="ORF">SCRDD08_00926</name>
</gene>
<dbReference type="AlphaFoldDB" id="A0A139N2E4"/>
<organism evidence="2 3">
    <name type="scientific">Streptococcus cristatus</name>
    <dbReference type="NCBI Taxonomy" id="45634"/>
    <lineage>
        <taxon>Bacteria</taxon>
        <taxon>Bacillati</taxon>
        <taxon>Bacillota</taxon>
        <taxon>Bacilli</taxon>
        <taxon>Lactobacillales</taxon>
        <taxon>Streptococcaceae</taxon>
        <taxon>Streptococcus</taxon>
    </lineage>
</organism>
<dbReference type="PROSITE" id="PS51257">
    <property type="entry name" value="PROKAR_LIPOPROTEIN"/>
    <property type="match status" value="1"/>
</dbReference>
<dbReference type="RefSeq" id="WP_155719758.1">
    <property type="nucleotide sequence ID" value="NZ_KQ969062.1"/>
</dbReference>
<evidence type="ECO:0000313" key="2">
    <source>
        <dbReference type="EMBL" id="KXT69987.1"/>
    </source>
</evidence>
<keyword evidence="1" id="KW-0732">Signal</keyword>
<dbReference type="STRING" id="45634.SCRDD08_00926"/>
<protein>
    <submittedName>
        <fullName evidence="2">Uncharacterized protein</fullName>
    </submittedName>
</protein>
<feature type="signal peptide" evidence="1">
    <location>
        <begin position="1"/>
        <end position="20"/>
    </location>
</feature>
<evidence type="ECO:0000256" key="1">
    <source>
        <dbReference type="SAM" id="SignalP"/>
    </source>
</evidence>